<reference evidence="1 2" key="1">
    <citation type="submission" date="2019-02" db="EMBL/GenBank/DDBJ databases">
        <title>Deep-cultivation of Planctomycetes and their phenomic and genomic characterization uncovers novel biology.</title>
        <authorList>
            <person name="Wiegand S."/>
            <person name="Jogler M."/>
            <person name="Boedeker C."/>
            <person name="Pinto D."/>
            <person name="Vollmers J."/>
            <person name="Rivas-Marin E."/>
            <person name="Kohn T."/>
            <person name="Peeters S.H."/>
            <person name="Heuer A."/>
            <person name="Rast P."/>
            <person name="Oberbeckmann S."/>
            <person name="Bunk B."/>
            <person name="Jeske O."/>
            <person name="Meyerdierks A."/>
            <person name="Storesund J.E."/>
            <person name="Kallscheuer N."/>
            <person name="Luecker S."/>
            <person name="Lage O.M."/>
            <person name="Pohl T."/>
            <person name="Merkel B.J."/>
            <person name="Hornburger P."/>
            <person name="Mueller R.-W."/>
            <person name="Bruemmer F."/>
            <person name="Labrenz M."/>
            <person name="Spormann A.M."/>
            <person name="Op den Camp H."/>
            <person name="Overmann J."/>
            <person name="Amann R."/>
            <person name="Jetten M.S.M."/>
            <person name="Mascher T."/>
            <person name="Medema M.H."/>
            <person name="Devos D.P."/>
            <person name="Kaster A.-K."/>
            <person name="Ovreas L."/>
            <person name="Rohde M."/>
            <person name="Galperin M.Y."/>
            <person name="Jogler C."/>
        </authorList>
    </citation>
    <scope>NUCLEOTIDE SEQUENCE [LARGE SCALE GENOMIC DNA]</scope>
    <source>
        <strain evidence="1 2">HG15A2</strain>
    </source>
</reference>
<dbReference type="Pfam" id="PF13366">
    <property type="entry name" value="PDDEXK_3"/>
    <property type="match status" value="1"/>
</dbReference>
<gene>
    <name evidence="1" type="ORF">HG15A2_42180</name>
</gene>
<dbReference type="KEGG" id="amob:HG15A2_42180"/>
<organism evidence="1 2">
    <name type="scientific">Adhaeretor mobilis</name>
    <dbReference type="NCBI Taxonomy" id="1930276"/>
    <lineage>
        <taxon>Bacteria</taxon>
        <taxon>Pseudomonadati</taxon>
        <taxon>Planctomycetota</taxon>
        <taxon>Planctomycetia</taxon>
        <taxon>Pirellulales</taxon>
        <taxon>Lacipirellulaceae</taxon>
        <taxon>Adhaeretor</taxon>
    </lineage>
</organism>
<dbReference type="InterPro" id="IPR026350">
    <property type="entry name" value="GxxExxY"/>
</dbReference>
<evidence type="ECO:0000313" key="1">
    <source>
        <dbReference type="EMBL" id="QDT00876.1"/>
    </source>
</evidence>
<name>A0A517N167_9BACT</name>
<keyword evidence="2" id="KW-1185">Reference proteome</keyword>
<dbReference type="AlphaFoldDB" id="A0A517N167"/>
<evidence type="ECO:0000313" key="2">
    <source>
        <dbReference type="Proteomes" id="UP000319852"/>
    </source>
</evidence>
<sequence>MKCLGNDRIAGSCGINRIAWKGFKLMQHGDLAEKVIGCAYKVYNSLGAGFLESVYETHCSSSFAK</sequence>
<protein>
    <submittedName>
        <fullName evidence="1">Uncharacterized protein</fullName>
    </submittedName>
</protein>
<dbReference type="EMBL" id="CP036263">
    <property type="protein sequence ID" value="QDT00876.1"/>
    <property type="molecule type" value="Genomic_DNA"/>
</dbReference>
<dbReference type="Proteomes" id="UP000319852">
    <property type="component" value="Chromosome"/>
</dbReference>
<proteinExistence type="predicted"/>
<accession>A0A517N167</accession>